<feature type="compositionally biased region" description="Basic and acidic residues" evidence="5">
    <location>
        <begin position="8"/>
        <end position="24"/>
    </location>
</feature>
<dbReference type="InterPro" id="IPR006671">
    <property type="entry name" value="Cyclin_N"/>
</dbReference>
<sequence length="437" mass="48449">MKMRLRSKKSDRAVLGDVSNKRSASDAPITKGSSSTSNSQPAKKQKTTSSSSSSSSSPSSNPLLKQPATSTSTTATTSSSVNSQLPTQHSMQGSSSLLSLPPPPQQKKSSKSKHTSTSSSSTPPSAPSDPSSNEIIPEAHTLQYADAIHSDDVLALDKRDLRDPLLVANYATDLYQGFFRAQDKCCPTPYMDTQADINSKMRAILIDWLIEVHMKFKLVPETLYLCVNIIDRYCQSKTVPRAKLQLVGVTALLIACKYEEIYPPEVRDCVYITDNAYTRQEVLDMEQDMLETLQFHITVPTAYPFLVRYLSIIRAGSLIKIASNYYTERTLQEHDMLKFPPSLVSCASVFLAFNNEEINDVDEDSMGYPEALKEYSGYSMKQVQECAALIAKKVGEEPVTASRRQLVAVKKKYASDKYRNISENYSNPSTDFDSEEA</sequence>
<feature type="compositionally biased region" description="Low complexity" evidence="5">
    <location>
        <begin position="68"/>
        <end position="80"/>
    </location>
</feature>
<dbReference type="GO" id="GO:0016538">
    <property type="term" value="F:cyclin-dependent protein serine/threonine kinase regulator activity"/>
    <property type="evidence" value="ECO:0007669"/>
    <property type="project" value="InterPro"/>
</dbReference>
<evidence type="ECO:0008006" key="10">
    <source>
        <dbReference type="Google" id="ProtNLM"/>
    </source>
</evidence>
<dbReference type="Pfam" id="PF00134">
    <property type="entry name" value="Cyclin_N"/>
    <property type="match status" value="1"/>
</dbReference>
<dbReference type="EMBL" id="BRXX01000091">
    <property type="protein sequence ID" value="GMH89233.1"/>
    <property type="molecule type" value="Genomic_DNA"/>
</dbReference>
<dbReference type="PANTHER" id="PTHR10177">
    <property type="entry name" value="CYCLINS"/>
    <property type="match status" value="1"/>
</dbReference>
<dbReference type="SMART" id="SM01332">
    <property type="entry name" value="Cyclin_C"/>
    <property type="match status" value="1"/>
</dbReference>
<dbReference type="CDD" id="cd20537">
    <property type="entry name" value="CYCLIN_CCNO-like_rpt2"/>
    <property type="match status" value="1"/>
</dbReference>
<comment type="similarity">
    <text evidence="4">Belongs to the cyclin family.</text>
</comment>
<dbReference type="PROSITE" id="PS00292">
    <property type="entry name" value="CYCLINS"/>
    <property type="match status" value="1"/>
</dbReference>
<dbReference type="InterPro" id="IPR046965">
    <property type="entry name" value="Cyclin_A/B-like"/>
</dbReference>
<keyword evidence="9" id="KW-1185">Reference proteome</keyword>
<dbReference type="GO" id="GO:0051301">
    <property type="term" value="P:cell division"/>
    <property type="evidence" value="ECO:0007669"/>
    <property type="project" value="UniProtKB-KW"/>
</dbReference>
<dbReference type="PIRSF" id="PIRSF001771">
    <property type="entry name" value="Cyclin_A_B_D_E"/>
    <property type="match status" value="1"/>
</dbReference>
<proteinExistence type="inferred from homology"/>
<feature type="domain" description="Cyclin C-terminal" evidence="7">
    <location>
        <begin position="300"/>
        <end position="428"/>
    </location>
</feature>
<dbReference type="FunFam" id="1.10.472.10:FF:000001">
    <property type="entry name" value="G2/mitotic-specific cyclin"/>
    <property type="match status" value="1"/>
</dbReference>
<comment type="caution">
    <text evidence="8">The sequence shown here is derived from an EMBL/GenBank/DDBJ whole genome shotgun (WGS) entry which is preliminary data.</text>
</comment>
<keyword evidence="3" id="KW-0131">Cell cycle</keyword>
<protein>
    <recommendedName>
        <fullName evidence="10">Cyclin N-terminal domain-containing protein</fullName>
    </recommendedName>
</protein>
<name>A0A9W7ETF3_9STRA</name>
<evidence type="ECO:0000256" key="4">
    <source>
        <dbReference type="RuleBase" id="RU000383"/>
    </source>
</evidence>
<dbReference type="SUPFAM" id="SSF47954">
    <property type="entry name" value="Cyclin-like"/>
    <property type="match status" value="2"/>
</dbReference>
<accession>A0A9W7ETF3</accession>
<feature type="compositionally biased region" description="Low complexity" evidence="5">
    <location>
        <begin position="90"/>
        <end position="99"/>
    </location>
</feature>
<feature type="domain" description="Cyclin-like" evidence="6">
    <location>
        <begin position="207"/>
        <end position="291"/>
    </location>
</feature>
<evidence type="ECO:0000256" key="5">
    <source>
        <dbReference type="SAM" id="MobiDB-lite"/>
    </source>
</evidence>
<dbReference type="GO" id="GO:0044772">
    <property type="term" value="P:mitotic cell cycle phase transition"/>
    <property type="evidence" value="ECO:0007669"/>
    <property type="project" value="InterPro"/>
</dbReference>
<feature type="compositionally biased region" description="Low complexity" evidence="5">
    <location>
        <begin position="49"/>
        <end position="60"/>
    </location>
</feature>
<dbReference type="InterPro" id="IPR004367">
    <property type="entry name" value="Cyclin_C-dom"/>
</dbReference>
<dbReference type="Proteomes" id="UP001165160">
    <property type="component" value="Unassembled WGS sequence"/>
</dbReference>
<evidence type="ECO:0000259" key="7">
    <source>
        <dbReference type="SMART" id="SM01332"/>
    </source>
</evidence>
<organism evidence="8 9">
    <name type="scientific">Triparma verrucosa</name>
    <dbReference type="NCBI Taxonomy" id="1606542"/>
    <lineage>
        <taxon>Eukaryota</taxon>
        <taxon>Sar</taxon>
        <taxon>Stramenopiles</taxon>
        <taxon>Ochrophyta</taxon>
        <taxon>Bolidophyceae</taxon>
        <taxon>Parmales</taxon>
        <taxon>Triparmaceae</taxon>
        <taxon>Triparma</taxon>
    </lineage>
</organism>
<dbReference type="InterPro" id="IPR036915">
    <property type="entry name" value="Cyclin-like_sf"/>
</dbReference>
<dbReference type="InterPro" id="IPR039361">
    <property type="entry name" value="Cyclin"/>
</dbReference>
<dbReference type="AlphaFoldDB" id="A0A9W7ETF3"/>
<feature type="domain" description="Cyclin-like" evidence="6">
    <location>
        <begin position="304"/>
        <end position="392"/>
    </location>
</feature>
<gene>
    <name evidence="8" type="ORF">TrVE_jg3153</name>
</gene>
<dbReference type="InterPro" id="IPR048258">
    <property type="entry name" value="Cyclins_cyclin-box"/>
</dbReference>
<keyword evidence="2 4" id="KW-0195">Cyclin</keyword>
<feature type="compositionally biased region" description="Polar residues" evidence="5">
    <location>
        <begin position="31"/>
        <end position="42"/>
    </location>
</feature>
<feature type="compositionally biased region" description="Low complexity" evidence="5">
    <location>
        <begin position="115"/>
        <end position="132"/>
    </location>
</feature>
<evidence type="ECO:0000313" key="8">
    <source>
        <dbReference type="EMBL" id="GMH89233.1"/>
    </source>
</evidence>
<dbReference type="Gene3D" id="1.10.472.10">
    <property type="entry name" value="Cyclin-like"/>
    <property type="match status" value="2"/>
</dbReference>
<keyword evidence="1" id="KW-0132">Cell division</keyword>
<reference evidence="9" key="1">
    <citation type="journal article" date="2023" name="Commun. Biol.">
        <title>Genome analysis of Parmales, the sister group of diatoms, reveals the evolutionary specialization of diatoms from phago-mixotrophs to photoautotrophs.</title>
        <authorList>
            <person name="Ban H."/>
            <person name="Sato S."/>
            <person name="Yoshikawa S."/>
            <person name="Yamada K."/>
            <person name="Nakamura Y."/>
            <person name="Ichinomiya M."/>
            <person name="Sato N."/>
            <person name="Blanc-Mathieu R."/>
            <person name="Endo H."/>
            <person name="Kuwata A."/>
            <person name="Ogata H."/>
        </authorList>
    </citation>
    <scope>NUCLEOTIDE SEQUENCE [LARGE SCALE GENOMIC DNA]</scope>
    <source>
        <strain evidence="9">NIES 3699</strain>
    </source>
</reference>
<evidence type="ECO:0000313" key="9">
    <source>
        <dbReference type="Proteomes" id="UP001165160"/>
    </source>
</evidence>
<evidence type="ECO:0000259" key="6">
    <source>
        <dbReference type="SMART" id="SM00385"/>
    </source>
</evidence>
<dbReference type="Pfam" id="PF02984">
    <property type="entry name" value="Cyclin_C"/>
    <property type="match status" value="1"/>
</dbReference>
<dbReference type="InterPro" id="IPR013763">
    <property type="entry name" value="Cyclin-like_dom"/>
</dbReference>
<dbReference type="CDD" id="cd20507">
    <property type="entry name" value="CYCLIN_CCNB1-like_rpt1"/>
    <property type="match status" value="1"/>
</dbReference>
<dbReference type="SMART" id="SM00385">
    <property type="entry name" value="CYCLIN"/>
    <property type="match status" value="2"/>
</dbReference>
<evidence type="ECO:0000256" key="1">
    <source>
        <dbReference type="ARBA" id="ARBA00022618"/>
    </source>
</evidence>
<feature type="region of interest" description="Disordered" evidence="5">
    <location>
        <begin position="1"/>
        <end position="134"/>
    </location>
</feature>
<evidence type="ECO:0000256" key="2">
    <source>
        <dbReference type="ARBA" id="ARBA00023127"/>
    </source>
</evidence>
<evidence type="ECO:0000256" key="3">
    <source>
        <dbReference type="ARBA" id="ARBA00023306"/>
    </source>
</evidence>